<dbReference type="InterPro" id="IPR017231">
    <property type="entry name" value="Small_GTPase_Tem1/Spg1"/>
</dbReference>
<organism evidence="2 3">
    <name type="scientific">Galdieria yellowstonensis</name>
    <dbReference type="NCBI Taxonomy" id="3028027"/>
    <lineage>
        <taxon>Eukaryota</taxon>
        <taxon>Rhodophyta</taxon>
        <taxon>Bangiophyceae</taxon>
        <taxon>Galdieriales</taxon>
        <taxon>Galdieriaceae</taxon>
        <taxon>Galdieria</taxon>
    </lineage>
</organism>
<keyword evidence="1" id="KW-0547">Nucleotide-binding</keyword>
<dbReference type="FunFam" id="3.40.50.300:FF:001447">
    <property type="entry name" value="Ras-related protein Rab-1B"/>
    <property type="match status" value="1"/>
</dbReference>
<protein>
    <recommendedName>
        <fullName evidence="4">Septum-promoting GTP-binding protein 1</fullName>
    </recommendedName>
</protein>
<name>A0AAV9ICQ6_9RHOD</name>
<proteinExistence type="predicted"/>
<evidence type="ECO:0000256" key="1">
    <source>
        <dbReference type="ARBA" id="ARBA00022741"/>
    </source>
</evidence>
<dbReference type="PRINTS" id="PR00449">
    <property type="entry name" value="RASTRNSFRMNG"/>
</dbReference>
<dbReference type="InterPro" id="IPR027417">
    <property type="entry name" value="P-loop_NTPase"/>
</dbReference>
<dbReference type="PROSITE" id="PS51419">
    <property type="entry name" value="RAB"/>
    <property type="match status" value="1"/>
</dbReference>
<dbReference type="SUPFAM" id="SSF52540">
    <property type="entry name" value="P-loop containing nucleoside triphosphate hydrolases"/>
    <property type="match status" value="1"/>
</dbReference>
<dbReference type="Gene3D" id="3.40.50.300">
    <property type="entry name" value="P-loop containing nucleotide triphosphate hydrolases"/>
    <property type="match status" value="1"/>
</dbReference>
<dbReference type="GO" id="GO:0003924">
    <property type="term" value="F:GTPase activity"/>
    <property type="evidence" value="ECO:0007669"/>
    <property type="project" value="InterPro"/>
</dbReference>
<dbReference type="PIRSF" id="PIRSF037527">
    <property type="entry name" value="Small_GTPase_Tem1"/>
    <property type="match status" value="1"/>
</dbReference>
<dbReference type="Pfam" id="PF00071">
    <property type="entry name" value="Ras"/>
    <property type="match status" value="1"/>
</dbReference>
<dbReference type="InterPro" id="IPR005225">
    <property type="entry name" value="Small_GTP-bd"/>
</dbReference>
<keyword evidence="3" id="KW-1185">Reference proteome</keyword>
<evidence type="ECO:0000313" key="3">
    <source>
        <dbReference type="Proteomes" id="UP001300502"/>
    </source>
</evidence>
<dbReference type="NCBIfam" id="TIGR00231">
    <property type="entry name" value="small_GTP"/>
    <property type="match status" value="1"/>
</dbReference>
<dbReference type="PANTHER" id="PTHR47978">
    <property type="match status" value="1"/>
</dbReference>
<dbReference type="SMART" id="SM00175">
    <property type="entry name" value="RAB"/>
    <property type="match status" value="1"/>
</dbReference>
<dbReference type="InterPro" id="IPR001806">
    <property type="entry name" value="Small_GTPase"/>
</dbReference>
<dbReference type="AlphaFoldDB" id="A0AAV9ICQ6"/>
<comment type="caution">
    <text evidence="2">The sequence shown here is derived from an EMBL/GenBank/DDBJ whole genome shotgun (WGS) entry which is preliminary data.</text>
</comment>
<dbReference type="Proteomes" id="UP001300502">
    <property type="component" value="Unassembled WGS sequence"/>
</dbReference>
<dbReference type="SMART" id="SM00174">
    <property type="entry name" value="RHO"/>
    <property type="match status" value="1"/>
</dbReference>
<evidence type="ECO:0008006" key="4">
    <source>
        <dbReference type="Google" id="ProtNLM"/>
    </source>
</evidence>
<sequence>MQDNDWSEESNDKHLYSKEQRNNIVVKTALIGDPFVGKTSLMVKYVEGKFDEDYIQTLGVNFMEKNIYVKNLEITFSIWDVGGQKDFVTMLPLALSDTVAIVFMFDLTRKITLQNVKEWYRQARTYNRSALPFLVGTKFDGFVTLPKEEQITIVEQSRKFARAMKAPLIFSSASHSINVQKLFKVILAKLFDLRVSVEENHNIGEPLLELYNPLTSNGTTVASSSSTG</sequence>
<accession>A0AAV9ICQ6</accession>
<dbReference type="SMART" id="SM00173">
    <property type="entry name" value="RAS"/>
    <property type="match status" value="1"/>
</dbReference>
<gene>
    <name evidence="2" type="ORF">GAYE_SCF08G3003</name>
</gene>
<evidence type="ECO:0000313" key="2">
    <source>
        <dbReference type="EMBL" id="KAK4525098.1"/>
    </source>
</evidence>
<dbReference type="GO" id="GO:0005525">
    <property type="term" value="F:GTP binding"/>
    <property type="evidence" value="ECO:0007669"/>
    <property type="project" value="InterPro"/>
</dbReference>
<reference evidence="2 3" key="1">
    <citation type="submission" date="2022-07" db="EMBL/GenBank/DDBJ databases">
        <title>Genome-wide signatures of adaptation to extreme environments.</title>
        <authorList>
            <person name="Cho C.H."/>
            <person name="Yoon H.S."/>
        </authorList>
    </citation>
    <scope>NUCLEOTIDE SEQUENCE [LARGE SCALE GENOMIC DNA]</scope>
    <source>
        <strain evidence="2 3">108.79 E11</strain>
    </source>
</reference>
<dbReference type="EMBL" id="JANCYU010000028">
    <property type="protein sequence ID" value="KAK4525098.1"/>
    <property type="molecule type" value="Genomic_DNA"/>
</dbReference>